<dbReference type="PANTHER" id="PTHR11008">
    <property type="entry name" value="PROTEIN TAKEOUT-LIKE PROTEIN"/>
    <property type="match status" value="1"/>
</dbReference>
<dbReference type="Pfam" id="PF06585">
    <property type="entry name" value="JHBP"/>
    <property type="match status" value="1"/>
</dbReference>
<name>A0ABD2WQE3_9HYME</name>
<dbReference type="InterPro" id="IPR038606">
    <property type="entry name" value="To_sf"/>
</dbReference>
<evidence type="ECO:0000313" key="5">
    <source>
        <dbReference type="Proteomes" id="UP001627154"/>
    </source>
</evidence>
<dbReference type="AlphaFoldDB" id="A0ABD2WQE3"/>
<accession>A0ABD2WQE3</accession>
<comment type="caution">
    <text evidence="4">The sequence shown here is derived from an EMBL/GenBank/DDBJ whole genome shotgun (WGS) entry which is preliminary data.</text>
</comment>
<dbReference type="Proteomes" id="UP001627154">
    <property type="component" value="Unassembled WGS sequence"/>
</dbReference>
<evidence type="ECO:0008006" key="6">
    <source>
        <dbReference type="Google" id="ProtNLM"/>
    </source>
</evidence>
<dbReference type="EMBL" id="JBJJXI010000088">
    <property type="protein sequence ID" value="KAL3394692.1"/>
    <property type="molecule type" value="Genomic_DNA"/>
</dbReference>
<reference evidence="4 5" key="1">
    <citation type="journal article" date="2024" name="bioRxiv">
        <title>A reference genome for Trichogramma kaykai: A tiny desert-dwelling parasitoid wasp with competing sex-ratio distorters.</title>
        <authorList>
            <person name="Culotta J."/>
            <person name="Lindsey A.R."/>
        </authorList>
    </citation>
    <scope>NUCLEOTIDE SEQUENCE [LARGE SCALE GENOMIC DNA]</scope>
    <source>
        <strain evidence="4 5">KSX58</strain>
    </source>
</reference>
<keyword evidence="2" id="KW-0090">Biological rhythms</keyword>
<keyword evidence="1" id="KW-0732">Signal</keyword>
<evidence type="ECO:0000256" key="1">
    <source>
        <dbReference type="ARBA" id="ARBA00022729"/>
    </source>
</evidence>
<evidence type="ECO:0000256" key="3">
    <source>
        <dbReference type="ARBA" id="ARBA00060902"/>
    </source>
</evidence>
<protein>
    <recommendedName>
        <fullName evidence="6">Hemolymph juvenile hormone binding protein</fullName>
    </recommendedName>
</protein>
<dbReference type="Gene3D" id="3.15.10.30">
    <property type="entry name" value="Haemolymph juvenile hormone binding protein"/>
    <property type="match status" value="1"/>
</dbReference>
<dbReference type="FunFam" id="3.15.10.30:FF:000001">
    <property type="entry name" value="Takeout-like protein 1"/>
    <property type="match status" value="1"/>
</dbReference>
<dbReference type="GO" id="GO:0007623">
    <property type="term" value="P:circadian rhythm"/>
    <property type="evidence" value="ECO:0007669"/>
    <property type="project" value="UniProtKB-ARBA"/>
</dbReference>
<organism evidence="4 5">
    <name type="scientific">Trichogramma kaykai</name>
    <dbReference type="NCBI Taxonomy" id="54128"/>
    <lineage>
        <taxon>Eukaryota</taxon>
        <taxon>Metazoa</taxon>
        <taxon>Ecdysozoa</taxon>
        <taxon>Arthropoda</taxon>
        <taxon>Hexapoda</taxon>
        <taxon>Insecta</taxon>
        <taxon>Pterygota</taxon>
        <taxon>Neoptera</taxon>
        <taxon>Endopterygota</taxon>
        <taxon>Hymenoptera</taxon>
        <taxon>Apocrita</taxon>
        <taxon>Proctotrupomorpha</taxon>
        <taxon>Chalcidoidea</taxon>
        <taxon>Trichogrammatidae</taxon>
        <taxon>Trichogramma</taxon>
    </lineage>
</organism>
<sequence>MSFIQAAPYIKACKRSDPNINDCITNTIEGLREKLTYGIPELGAPAIEPLNLDQIRLVRGPNGARLDINVTDLKVFGPSKFRVRNLKADTDNVKFTFRVSFNKLFFKGKYAINARLLLLRLSGAGDLTGNFTNYESDVELRAQKVYRNNDTYLNFDPMKLTITVGSAKLHLSNLFGGDPILGPASNDLLNNHNGLFLDEIRPVLETALSDLLTNVANKITESFTYNELFPL</sequence>
<evidence type="ECO:0000256" key="2">
    <source>
        <dbReference type="ARBA" id="ARBA00023108"/>
    </source>
</evidence>
<dbReference type="InterPro" id="IPR010562">
    <property type="entry name" value="Haemolymph_juvenile_hormone-bd"/>
</dbReference>
<evidence type="ECO:0000313" key="4">
    <source>
        <dbReference type="EMBL" id="KAL3394692.1"/>
    </source>
</evidence>
<keyword evidence="5" id="KW-1185">Reference proteome</keyword>
<gene>
    <name evidence="4" type="ORF">TKK_010986</name>
</gene>
<proteinExistence type="inferred from homology"/>
<dbReference type="SMART" id="SM00700">
    <property type="entry name" value="JHBP"/>
    <property type="match status" value="1"/>
</dbReference>
<comment type="similarity">
    <text evidence="3">Belongs to the TO family.</text>
</comment>
<dbReference type="PANTHER" id="PTHR11008:SF39">
    <property type="entry name" value="CIRCADIAN CLOCK-CONTROLLED PROTEIN-LIKE PROTEIN"/>
    <property type="match status" value="1"/>
</dbReference>